<dbReference type="EMBL" id="JAVLAQ010000001">
    <property type="protein sequence ID" value="MDT6990548.1"/>
    <property type="molecule type" value="Genomic_DNA"/>
</dbReference>
<organism evidence="1 2">
    <name type="scientific">Lactiplantibacillus pentosus</name>
    <name type="common">Lactobacillus pentosus</name>
    <dbReference type="NCBI Taxonomy" id="1589"/>
    <lineage>
        <taxon>Bacteria</taxon>
        <taxon>Bacillati</taxon>
        <taxon>Bacillota</taxon>
        <taxon>Bacilli</taxon>
        <taxon>Lactobacillales</taxon>
        <taxon>Lactobacillaceae</taxon>
        <taxon>Lactiplantibacillus</taxon>
    </lineage>
</organism>
<dbReference type="Proteomes" id="UP001267003">
    <property type="component" value="Unassembled WGS sequence"/>
</dbReference>
<evidence type="ECO:0000313" key="2">
    <source>
        <dbReference type="Proteomes" id="UP001267003"/>
    </source>
</evidence>
<reference evidence="1" key="1">
    <citation type="submission" date="2023-08" db="EMBL/GenBank/DDBJ databases">
        <authorList>
            <person name="Page C.A."/>
            <person name="Perez-Diaz I.M."/>
        </authorList>
    </citation>
    <scope>NUCLEOTIDE SEQUENCE</scope>
    <source>
        <strain evidence="1">7.8.46</strain>
    </source>
</reference>
<protein>
    <submittedName>
        <fullName evidence="1">Uncharacterized protein</fullName>
    </submittedName>
</protein>
<evidence type="ECO:0000313" key="1">
    <source>
        <dbReference type="EMBL" id="MDT6990548.1"/>
    </source>
</evidence>
<comment type="caution">
    <text evidence="1">The sequence shown here is derived from an EMBL/GenBank/DDBJ whole genome shotgun (WGS) entry which is preliminary data.</text>
</comment>
<dbReference type="AlphaFoldDB" id="A0AAW8VYM9"/>
<accession>A0AAW8VYM9</accession>
<gene>
    <name evidence="1" type="ORF">RI536_10660</name>
</gene>
<dbReference type="RefSeq" id="WP_225367062.1">
    <property type="nucleotide sequence ID" value="NZ_JAVLAQ010000001.1"/>
</dbReference>
<sequence length="102" mass="11140">MLIQSLLEVTATKYPLVNCTQIGGRSFAIRAASRLEGLADNAQGRSSSCPGEFPGLEEDSYLKLRSGVLREFKSMSALFQRCQPAPEVGIRRTSADEQESTN</sequence>
<proteinExistence type="predicted"/>
<name>A0AAW8VYM9_LACPE</name>